<evidence type="ECO:0000256" key="1">
    <source>
        <dbReference type="SAM" id="MobiDB-lite"/>
    </source>
</evidence>
<feature type="region of interest" description="Disordered" evidence="1">
    <location>
        <begin position="67"/>
        <end position="88"/>
    </location>
</feature>
<sequence length="100" mass="10859">MIEQAGMGTAGTHLGQVGLERLDRLVHFVFGGFLDFCNSHDALQKQVGKKDKARRGKSALARAGTRELVQTKTSVPSSSPCTTRNRAPGLKMLNTRMGIF</sequence>
<protein>
    <submittedName>
        <fullName evidence="2">Uncharacterized protein</fullName>
    </submittedName>
</protein>
<accession>A0A1J5PVV1</accession>
<evidence type="ECO:0000313" key="2">
    <source>
        <dbReference type="EMBL" id="OIQ67717.1"/>
    </source>
</evidence>
<name>A0A1J5PVV1_9ZZZZ</name>
<feature type="compositionally biased region" description="Polar residues" evidence="1">
    <location>
        <begin position="68"/>
        <end position="85"/>
    </location>
</feature>
<proteinExistence type="predicted"/>
<dbReference type="AlphaFoldDB" id="A0A1J5PVV1"/>
<dbReference type="EMBL" id="MLJW01005749">
    <property type="protein sequence ID" value="OIQ67717.1"/>
    <property type="molecule type" value="Genomic_DNA"/>
</dbReference>
<organism evidence="2">
    <name type="scientific">mine drainage metagenome</name>
    <dbReference type="NCBI Taxonomy" id="410659"/>
    <lineage>
        <taxon>unclassified sequences</taxon>
        <taxon>metagenomes</taxon>
        <taxon>ecological metagenomes</taxon>
    </lineage>
</organism>
<comment type="caution">
    <text evidence="2">The sequence shown here is derived from an EMBL/GenBank/DDBJ whole genome shotgun (WGS) entry which is preliminary data.</text>
</comment>
<gene>
    <name evidence="2" type="ORF">GALL_507030</name>
</gene>
<reference evidence="2" key="1">
    <citation type="submission" date="2016-10" db="EMBL/GenBank/DDBJ databases">
        <title>Sequence of Gallionella enrichment culture.</title>
        <authorList>
            <person name="Poehlein A."/>
            <person name="Muehling M."/>
            <person name="Daniel R."/>
        </authorList>
    </citation>
    <scope>NUCLEOTIDE SEQUENCE</scope>
</reference>